<comment type="caution">
    <text evidence="1">The sequence shown here is derived from an EMBL/GenBank/DDBJ whole genome shotgun (WGS) entry which is preliminary data.</text>
</comment>
<evidence type="ECO:0000313" key="1">
    <source>
        <dbReference type="EMBL" id="OAF67399.1"/>
    </source>
</evidence>
<dbReference type="AlphaFoldDB" id="A0A177AZF1"/>
<organism evidence="1 2">
    <name type="scientific">Intoshia linei</name>
    <dbReference type="NCBI Taxonomy" id="1819745"/>
    <lineage>
        <taxon>Eukaryota</taxon>
        <taxon>Metazoa</taxon>
        <taxon>Spiralia</taxon>
        <taxon>Lophotrochozoa</taxon>
        <taxon>Mesozoa</taxon>
        <taxon>Orthonectida</taxon>
        <taxon>Rhopaluridae</taxon>
        <taxon>Intoshia</taxon>
    </lineage>
</organism>
<reference evidence="1 2" key="1">
    <citation type="submission" date="2016-04" db="EMBL/GenBank/DDBJ databases">
        <title>The genome of Intoshia linei affirms orthonectids as highly simplified spiralians.</title>
        <authorList>
            <person name="Mikhailov K.V."/>
            <person name="Slusarev G.S."/>
            <person name="Nikitin M.A."/>
            <person name="Logacheva M.D."/>
            <person name="Penin A."/>
            <person name="Aleoshin V."/>
            <person name="Panchin Y.V."/>
        </authorList>
    </citation>
    <scope>NUCLEOTIDE SEQUENCE [LARGE SCALE GENOMIC DNA]</scope>
    <source>
        <strain evidence="1">Intl2013</strain>
        <tissue evidence="1">Whole animal</tissue>
    </source>
</reference>
<dbReference type="Proteomes" id="UP000078046">
    <property type="component" value="Unassembled WGS sequence"/>
</dbReference>
<evidence type="ECO:0000313" key="2">
    <source>
        <dbReference type="Proteomes" id="UP000078046"/>
    </source>
</evidence>
<protein>
    <submittedName>
        <fullName evidence="1">Uncharacterized protein</fullName>
    </submittedName>
</protein>
<keyword evidence="2" id="KW-1185">Reference proteome</keyword>
<proteinExistence type="predicted"/>
<sequence>MKLKNLESFEIEIIKKQFQLQDPTKLKNLKSFEIEIIKKQPWLQEPTNLKNNVK</sequence>
<gene>
    <name evidence="1" type="ORF">A3Q56_04862</name>
</gene>
<dbReference type="EMBL" id="LWCA01000670">
    <property type="protein sequence ID" value="OAF67399.1"/>
    <property type="molecule type" value="Genomic_DNA"/>
</dbReference>
<accession>A0A177AZF1</accession>
<name>A0A177AZF1_9BILA</name>